<feature type="compositionally biased region" description="Pro residues" evidence="5">
    <location>
        <begin position="183"/>
        <end position="193"/>
    </location>
</feature>
<comment type="caution">
    <text evidence="6">The sequence shown here is derived from an EMBL/GenBank/DDBJ whole genome shotgun (WGS) entry which is preliminary data.</text>
</comment>
<evidence type="ECO:0000256" key="2">
    <source>
        <dbReference type="ARBA" id="ARBA00022638"/>
    </source>
</evidence>
<keyword evidence="3" id="KW-1035">Host cytoplasm</keyword>
<dbReference type="GO" id="GO:0003796">
    <property type="term" value="F:lysozyme activity"/>
    <property type="evidence" value="ECO:0007669"/>
    <property type="project" value="UniProtKB-EC"/>
</dbReference>
<protein>
    <recommendedName>
        <fullName evidence="4">Lysozyme</fullName>
        <ecNumber evidence="4">3.2.1.17</ecNumber>
    </recommendedName>
</protein>
<keyword evidence="1 4" id="KW-0929">Antimicrobial</keyword>
<dbReference type="EMBL" id="MCRJ01000084">
    <property type="protein sequence ID" value="ODN69585.1"/>
    <property type="molecule type" value="Genomic_DNA"/>
</dbReference>
<accession>A0A1E3H0A3</accession>
<dbReference type="Gene3D" id="1.10.530.40">
    <property type="match status" value="1"/>
</dbReference>
<feature type="region of interest" description="Disordered" evidence="5">
    <location>
        <begin position="183"/>
        <end position="204"/>
    </location>
</feature>
<dbReference type="InterPro" id="IPR033907">
    <property type="entry name" value="Endolysin_autolysin"/>
</dbReference>
<sequence>MKVSDRGLAEIAGHEGIVLSPYLDSVGVWTWGVGHTAGAGAPDPATMARGVETSVQAVMRQFRADIGRFEARVNEAIKAPLQQHEFDALVSFDFNTGGIFKAKLTSQLNAGDRVGAAASFMGWLKPPEIKGRRTAERDLFRSGLYANKGTASVYPADAQGRVLWSKGRRVNVLDMIAAVPEATPAPIPPPPDIEPAAPEPVREPPANPSTFANLIAAFFAFFRR</sequence>
<dbReference type="PANTHER" id="PTHR38107:SF3">
    <property type="entry name" value="LYSOZYME RRRD-RELATED"/>
    <property type="match status" value="1"/>
</dbReference>
<dbReference type="GO" id="GO:0009253">
    <property type="term" value="P:peptidoglycan catabolic process"/>
    <property type="evidence" value="ECO:0007669"/>
    <property type="project" value="InterPro"/>
</dbReference>
<keyword evidence="7" id="KW-1185">Reference proteome</keyword>
<evidence type="ECO:0000256" key="4">
    <source>
        <dbReference type="RuleBase" id="RU003788"/>
    </source>
</evidence>
<dbReference type="GO" id="GO:0031640">
    <property type="term" value="P:killing of cells of another organism"/>
    <property type="evidence" value="ECO:0007669"/>
    <property type="project" value="UniProtKB-KW"/>
</dbReference>
<evidence type="ECO:0000313" key="7">
    <source>
        <dbReference type="Proteomes" id="UP000094622"/>
    </source>
</evidence>
<keyword evidence="4 6" id="KW-0378">Hydrolase</keyword>
<dbReference type="PANTHER" id="PTHR38107">
    <property type="match status" value="1"/>
</dbReference>
<evidence type="ECO:0000256" key="3">
    <source>
        <dbReference type="ARBA" id="ARBA00023200"/>
    </source>
</evidence>
<keyword evidence="2 4" id="KW-0081">Bacteriolytic enzyme</keyword>
<name>A0A1E3H0A3_9HYPH</name>
<dbReference type="InterPro" id="IPR002196">
    <property type="entry name" value="Glyco_hydro_24"/>
</dbReference>
<reference evidence="6 7" key="1">
    <citation type="submission" date="2016-07" db="EMBL/GenBank/DDBJ databases">
        <title>Draft Genome Sequence of Methylobrevis pamukkalensis PK2.</title>
        <authorList>
            <person name="Vasilenko O.V."/>
            <person name="Doronina N.V."/>
            <person name="Shmareva M.N."/>
            <person name="Tarlachkov S.V."/>
            <person name="Mustakhimov I."/>
            <person name="Trotsenko Y.A."/>
        </authorList>
    </citation>
    <scope>NUCLEOTIDE SEQUENCE [LARGE SCALE GENOMIC DNA]</scope>
    <source>
        <strain evidence="6 7">PK2</strain>
    </source>
</reference>
<organism evidence="6 7">
    <name type="scientific">Methylobrevis pamukkalensis</name>
    <dbReference type="NCBI Taxonomy" id="1439726"/>
    <lineage>
        <taxon>Bacteria</taxon>
        <taxon>Pseudomonadati</taxon>
        <taxon>Pseudomonadota</taxon>
        <taxon>Alphaproteobacteria</taxon>
        <taxon>Hyphomicrobiales</taxon>
        <taxon>Pleomorphomonadaceae</taxon>
        <taxon>Methylobrevis</taxon>
    </lineage>
</organism>
<dbReference type="EC" id="3.2.1.17" evidence="4"/>
<dbReference type="SUPFAM" id="SSF53955">
    <property type="entry name" value="Lysozyme-like"/>
    <property type="match status" value="1"/>
</dbReference>
<dbReference type="GO" id="GO:0016998">
    <property type="term" value="P:cell wall macromolecule catabolic process"/>
    <property type="evidence" value="ECO:0007669"/>
    <property type="project" value="InterPro"/>
</dbReference>
<dbReference type="InterPro" id="IPR051018">
    <property type="entry name" value="Bacteriophage_GH24"/>
</dbReference>
<dbReference type="GO" id="GO:0042742">
    <property type="term" value="P:defense response to bacterium"/>
    <property type="evidence" value="ECO:0007669"/>
    <property type="project" value="UniProtKB-KW"/>
</dbReference>
<dbReference type="AlphaFoldDB" id="A0A1E3H0A3"/>
<dbReference type="Proteomes" id="UP000094622">
    <property type="component" value="Unassembled WGS sequence"/>
</dbReference>
<dbReference type="InterPro" id="IPR023347">
    <property type="entry name" value="Lysozyme_dom_sf"/>
</dbReference>
<proteinExistence type="inferred from homology"/>
<dbReference type="RefSeq" id="WP_083255775.1">
    <property type="nucleotide sequence ID" value="NZ_MCRJ01000084.1"/>
</dbReference>
<evidence type="ECO:0000256" key="5">
    <source>
        <dbReference type="SAM" id="MobiDB-lite"/>
    </source>
</evidence>
<comment type="similarity">
    <text evidence="4">Belongs to the glycosyl hydrolase 24 family.</text>
</comment>
<gene>
    <name evidence="6" type="primary">rrrD</name>
    <name evidence="6" type="ORF">A6302_03131</name>
</gene>
<dbReference type="Pfam" id="PF00959">
    <property type="entry name" value="Phage_lysozyme"/>
    <property type="match status" value="1"/>
</dbReference>
<comment type="catalytic activity">
    <reaction evidence="4">
        <text>Hydrolysis of (1-&gt;4)-beta-linkages between N-acetylmuramic acid and N-acetyl-D-glucosamine residues in a peptidoglycan and between N-acetyl-D-glucosamine residues in chitodextrins.</text>
        <dbReference type="EC" id="3.2.1.17"/>
    </reaction>
</comment>
<keyword evidence="4 6" id="KW-0326">Glycosidase</keyword>
<dbReference type="CDD" id="cd00737">
    <property type="entry name" value="lyz_endolysin_autolysin"/>
    <property type="match status" value="1"/>
</dbReference>
<dbReference type="OrthoDB" id="5327667at2"/>
<dbReference type="InterPro" id="IPR023346">
    <property type="entry name" value="Lysozyme-like_dom_sf"/>
</dbReference>
<evidence type="ECO:0000256" key="1">
    <source>
        <dbReference type="ARBA" id="ARBA00022529"/>
    </source>
</evidence>
<evidence type="ECO:0000313" key="6">
    <source>
        <dbReference type="EMBL" id="ODN69585.1"/>
    </source>
</evidence>